<evidence type="ECO:0000313" key="9">
    <source>
        <dbReference type="Proteomes" id="UP001595613"/>
    </source>
</evidence>
<comment type="cofactor">
    <cofactor evidence="6">
        <name>[2Fe-2S] cluster</name>
        <dbReference type="ChEBI" id="CHEBI:190135"/>
    </cofactor>
</comment>
<evidence type="ECO:0000256" key="5">
    <source>
        <dbReference type="ARBA" id="ARBA00023014"/>
    </source>
</evidence>
<proteinExistence type="inferred from homology"/>
<dbReference type="Gene3D" id="1.10.10.1590">
    <property type="entry name" value="NADH-quinone oxidoreductase subunit E"/>
    <property type="match status" value="1"/>
</dbReference>
<organism evidence="8 9">
    <name type="scientific">Devosia honganensis</name>
    <dbReference type="NCBI Taxonomy" id="1610527"/>
    <lineage>
        <taxon>Bacteria</taxon>
        <taxon>Pseudomonadati</taxon>
        <taxon>Pseudomonadota</taxon>
        <taxon>Alphaproteobacteria</taxon>
        <taxon>Hyphomicrobiales</taxon>
        <taxon>Devosiaceae</taxon>
        <taxon>Devosia</taxon>
    </lineage>
</organism>
<protein>
    <submittedName>
        <fullName evidence="8">NADH-quinone oxidoreductase subunit NuoE</fullName>
        <ecNumber evidence="8">1.6.5.9</ecNumber>
    </submittedName>
</protein>
<evidence type="ECO:0000256" key="4">
    <source>
        <dbReference type="ARBA" id="ARBA00023004"/>
    </source>
</evidence>
<dbReference type="PANTHER" id="PTHR10371">
    <property type="entry name" value="NADH DEHYDROGENASE UBIQUINONE FLAVOPROTEIN 2, MITOCHONDRIAL"/>
    <property type="match status" value="1"/>
</dbReference>
<feature type="compositionally biased region" description="Basic and acidic residues" evidence="7">
    <location>
        <begin position="282"/>
        <end position="298"/>
    </location>
</feature>
<evidence type="ECO:0000256" key="1">
    <source>
        <dbReference type="ARBA" id="ARBA00010643"/>
    </source>
</evidence>
<dbReference type="PANTHER" id="PTHR10371:SF3">
    <property type="entry name" value="NADH DEHYDROGENASE [UBIQUINONE] FLAVOPROTEIN 2, MITOCHONDRIAL"/>
    <property type="match status" value="1"/>
</dbReference>
<dbReference type="Gene3D" id="1.10.150.20">
    <property type="entry name" value="5' to 3' exonuclease, C-terminal subdomain"/>
    <property type="match status" value="1"/>
</dbReference>
<evidence type="ECO:0000256" key="3">
    <source>
        <dbReference type="ARBA" id="ARBA00022723"/>
    </source>
</evidence>
<evidence type="ECO:0000256" key="6">
    <source>
        <dbReference type="ARBA" id="ARBA00034078"/>
    </source>
</evidence>
<keyword evidence="3" id="KW-0479">Metal-binding</keyword>
<feature type="region of interest" description="Disordered" evidence="7">
    <location>
        <begin position="175"/>
        <end position="354"/>
    </location>
</feature>
<dbReference type="SUPFAM" id="SSF52833">
    <property type="entry name" value="Thioredoxin-like"/>
    <property type="match status" value="1"/>
</dbReference>
<evidence type="ECO:0000256" key="7">
    <source>
        <dbReference type="SAM" id="MobiDB-lite"/>
    </source>
</evidence>
<dbReference type="EC" id="1.6.5.9" evidence="8"/>
<evidence type="ECO:0000256" key="2">
    <source>
        <dbReference type="ARBA" id="ARBA00022714"/>
    </source>
</evidence>
<keyword evidence="8" id="KW-0560">Oxidoreductase</keyword>
<dbReference type="NCBIfam" id="NF005724">
    <property type="entry name" value="PRK07539.1-4"/>
    <property type="match status" value="1"/>
</dbReference>
<keyword evidence="4" id="KW-0408">Iron</keyword>
<dbReference type="RefSeq" id="WP_380097868.1">
    <property type="nucleotide sequence ID" value="NZ_JBHRYD010000013.1"/>
</dbReference>
<accession>A0ABV7X5J5</accession>
<dbReference type="InterPro" id="IPR041921">
    <property type="entry name" value="NuoE_N"/>
</dbReference>
<keyword evidence="5" id="KW-0411">Iron-sulfur</keyword>
<dbReference type="CDD" id="cd03064">
    <property type="entry name" value="TRX_Fd_NuoE"/>
    <property type="match status" value="1"/>
</dbReference>
<feature type="compositionally biased region" description="Pro residues" evidence="7">
    <location>
        <begin position="212"/>
        <end position="229"/>
    </location>
</feature>
<keyword evidence="2" id="KW-0001">2Fe-2S</keyword>
<comment type="caution">
    <text evidence="8">The sequence shown here is derived from an EMBL/GenBank/DDBJ whole genome shotgun (WGS) entry which is preliminary data.</text>
</comment>
<gene>
    <name evidence="8" type="primary">nuoE</name>
    <name evidence="8" type="ORF">ACFOOL_14145</name>
</gene>
<dbReference type="GO" id="GO:0050136">
    <property type="term" value="F:NADH dehydrogenase (quinone) (non-electrogenic) activity"/>
    <property type="evidence" value="ECO:0007669"/>
    <property type="project" value="UniProtKB-EC"/>
</dbReference>
<name>A0ABV7X5J5_9HYPH</name>
<comment type="similarity">
    <text evidence="1">Belongs to the complex I 24 kDa subunit family.</text>
</comment>
<evidence type="ECO:0000313" key="8">
    <source>
        <dbReference type="EMBL" id="MFC3705894.1"/>
    </source>
</evidence>
<reference evidence="9" key="1">
    <citation type="journal article" date="2019" name="Int. J. Syst. Evol. Microbiol.">
        <title>The Global Catalogue of Microorganisms (GCM) 10K type strain sequencing project: providing services to taxonomists for standard genome sequencing and annotation.</title>
        <authorList>
            <consortium name="The Broad Institute Genomics Platform"/>
            <consortium name="The Broad Institute Genome Sequencing Center for Infectious Disease"/>
            <person name="Wu L."/>
            <person name="Ma J."/>
        </authorList>
    </citation>
    <scope>NUCLEOTIDE SEQUENCE [LARGE SCALE GENOMIC DNA]</scope>
    <source>
        <strain evidence="9">KCTC 42281</strain>
    </source>
</reference>
<dbReference type="InterPro" id="IPR036249">
    <property type="entry name" value="Thioredoxin-like_sf"/>
</dbReference>
<dbReference type="InterPro" id="IPR042128">
    <property type="entry name" value="NuoE_dom"/>
</dbReference>
<sequence length="435" mass="46780">MATRRLADESVQPASFAFTPENLAWAEKRIALYPVGRQQSAVIPLLMRAQDQDGWVSRATIETVADMLDMAYIRVLEVATFYTQFQLQPVGRHAHVQVCGTTPCMLRGAEDLIEVCKRKIHPEPHQLNEDGTLSWEEVECAGACVNAPIVAIYHDNYEDLTPERLEEIIDAFHAGKGDTIKPGPQIDRQFSGAAGGESSLLETPTAERKKFVPPPVAEEPSPAVTPAPAPTTAAKPRDVVEENAPAIKGTPRAAKVSQAKAESERKAADDAAGADGEPNTAMREDAVGAEAKGGKVDGGKAVGKASTNAPAEGGASTAVKKSRPVVKAEKANPSEVTPNAEKGGQLRPLFERPEGTADDLKLISGIGPVIERKLNELGITRFDQIAGFKKADIARVDDALDFRGRIERDDWVRQAKALAKGGAEEYRKVFGKDPR</sequence>
<dbReference type="EMBL" id="JBHRYD010000013">
    <property type="protein sequence ID" value="MFC3705894.1"/>
    <property type="molecule type" value="Genomic_DNA"/>
</dbReference>
<dbReference type="NCBIfam" id="TIGR01958">
    <property type="entry name" value="nuoE_fam"/>
    <property type="match status" value="1"/>
</dbReference>
<dbReference type="Gene3D" id="3.40.30.10">
    <property type="entry name" value="Glutaredoxin"/>
    <property type="match status" value="1"/>
</dbReference>
<dbReference type="Pfam" id="PF01257">
    <property type="entry name" value="2Fe-2S_thioredx"/>
    <property type="match status" value="1"/>
</dbReference>
<dbReference type="Proteomes" id="UP001595613">
    <property type="component" value="Unassembled WGS sequence"/>
</dbReference>
<dbReference type="InterPro" id="IPR002023">
    <property type="entry name" value="NuoE-like"/>
</dbReference>
<keyword evidence="9" id="KW-1185">Reference proteome</keyword>